<dbReference type="FunFam" id="3.30.300.110:FF:000001">
    <property type="entry name" value="tRNA (guanine(37)-N1)-methyltransferase"/>
    <property type="match status" value="1"/>
</dbReference>
<feature type="compositionally biased region" description="Basic residues" evidence="11">
    <location>
        <begin position="295"/>
        <end position="304"/>
    </location>
</feature>
<dbReference type="AlphaFoldDB" id="A0A9N8DAU8"/>
<evidence type="ECO:0000256" key="8">
    <source>
        <dbReference type="ARBA" id="ARBA00023242"/>
    </source>
</evidence>
<dbReference type="Pfam" id="PF25133">
    <property type="entry name" value="TYW2_N_2"/>
    <property type="match status" value="1"/>
</dbReference>
<evidence type="ECO:0000256" key="7">
    <source>
        <dbReference type="ARBA" id="ARBA00023128"/>
    </source>
</evidence>
<comment type="subcellular location">
    <subcellularLocation>
        <location evidence="10">Mitochondrion matrix</location>
    </subcellularLocation>
    <subcellularLocation>
        <location evidence="10">Nucleus</location>
    </subcellularLocation>
    <subcellularLocation>
        <location evidence="10">Cytoplasm</location>
    </subcellularLocation>
    <text evidence="10">Predominantly in the mitochondria and in the nucleus.</text>
</comment>
<sequence>MSDNNQATGSEEASSSLAVVPLQAEGDAILSVSQFPPLSTFQKSIEYPAVIIPVRRTAELRKSLSSVLLRLPKIKNVYPNPDDETTRKLVLDNPKALKDDRVRALLANDKCAQTTHTITFSYEDCTVDEVLRKLLPSRIPEVPSAFEVVGSIAHLNLRDDLLPYKFIVGKVILDKNQPRIQTVVNKLGSISNEYRTFGMEVIAGRGGSGENNDNGDHADDWSLVKVKEDGCEFTLDFQQVYWNSRLGGEHKRLVQMIRKDAQQRPDKSVVVADLMAGVGPFAVPLTAGLPNNKNNQRKKKKSNKAQKSDKGDNGNKQDTDATTIIVHANDLNPASYKYLKINAQNNKCPSDRLHCYNMDARAFCHQLQQQTSSSSPSATTEPQSATTSDDKHVEFHHVIMNLPASAPEFLDAFRGFTNTILPRIHVHCFAPKKPETAEGSAASKEEDGVDRAVVERCSNALGCALDVEKHEVSVRIVRDVSPRKNMVCVSFTLPEEVRGLSRIETGRESKSGSKDGVDQEEAGEPKTKRAKTTDD</sequence>
<comment type="similarity">
    <text evidence="1">Belongs to the class I-like SAM-binding methyltransferase superfamily. TRM5/TYW2 family.</text>
</comment>
<evidence type="ECO:0000313" key="13">
    <source>
        <dbReference type="EMBL" id="CAB9497384.1"/>
    </source>
</evidence>
<dbReference type="PANTHER" id="PTHR23245">
    <property type="entry name" value="TRNA METHYLTRANSFERASE"/>
    <property type="match status" value="1"/>
</dbReference>
<keyword evidence="5 10" id="KW-0949">S-adenosyl-L-methionine</keyword>
<evidence type="ECO:0000256" key="9">
    <source>
        <dbReference type="ARBA" id="ARBA00047783"/>
    </source>
</evidence>
<evidence type="ECO:0000313" key="14">
    <source>
        <dbReference type="Proteomes" id="UP001153069"/>
    </source>
</evidence>
<dbReference type="EMBL" id="CAICTM010000019">
    <property type="protein sequence ID" value="CAB9497384.1"/>
    <property type="molecule type" value="Genomic_DNA"/>
</dbReference>
<dbReference type="InterPro" id="IPR029063">
    <property type="entry name" value="SAM-dependent_MTases_sf"/>
</dbReference>
<reference evidence="13" key="1">
    <citation type="submission" date="2020-06" db="EMBL/GenBank/DDBJ databases">
        <authorList>
            <consortium name="Plant Systems Biology data submission"/>
        </authorList>
    </citation>
    <scope>NUCLEOTIDE SEQUENCE</scope>
    <source>
        <strain evidence="13">D6</strain>
    </source>
</reference>
<evidence type="ECO:0000256" key="4">
    <source>
        <dbReference type="ARBA" id="ARBA00022679"/>
    </source>
</evidence>
<feature type="binding site" evidence="10">
    <location>
        <position position="250"/>
    </location>
    <ligand>
        <name>S-adenosyl-L-methionine</name>
        <dbReference type="ChEBI" id="CHEBI:59789"/>
    </ligand>
</feature>
<evidence type="ECO:0000256" key="1">
    <source>
        <dbReference type="ARBA" id="ARBA00009775"/>
    </source>
</evidence>
<dbReference type="GO" id="GO:0005634">
    <property type="term" value="C:nucleus"/>
    <property type="evidence" value="ECO:0007669"/>
    <property type="project" value="UniProtKB-SubCell"/>
</dbReference>
<dbReference type="HAMAP" id="MF_03152">
    <property type="entry name" value="TRM5"/>
    <property type="match status" value="1"/>
</dbReference>
<dbReference type="GO" id="GO:0002939">
    <property type="term" value="P:tRNA N1-guanine methylation"/>
    <property type="evidence" value="ECO:0007669"/>
    <property type="project" value="TreeGrafter"/>
</dbReference>
<comment type="catalytic activity">
    <reaction evidence="9 10">
        <text>guanosine(37) in tRNA + S-adenosyl-L-methionine = N(1)-methylguanosine(37) in tRNA + S-adenosyl-L-homocysteine + H(+)</text>
        <dbReference type="Rhea" id="RHEA:36899"/>
        <dbReference type="Rhea" id="RHEA-COMP:10145"/>
        <dbReference type="Rhea" id="RHEA-COMP:10147"/>
        <dbReference type="ChEBI" id="CHEBI:15378"/>
        <dbReference type="ChEBI" id="CHEBI:57856"/>
        <dbReference type="ChEBI" id="CHEBI:59789"/>
        <dbReference type="ChEBI" id="CHEBI:73542"/>
        <dbReference type="ChEBI" id="CHEBI:74269"/>
        <dbReference type="EC" id="2.1.1.228"/>
    </reaction>
</comment>
<evidence type="ECO:0000256" key="10">
    <source>
        <dbReference type="HAMAP-Rule" id="MF_03152"/>
    </source>
</evidence>
<feature type="compositionally biased region" description="Low complexity" evidence="11">
    <location>
        <begin position="367"/>
        <end position="387"/>
    </location>
</feature>
<feature type="region of interest" description="Disordered" evidence="11">
    <location>
        <begin position="500"/>
        <end position="535"/>
    </location>
</feature>
<keyword evidence="2 10" id="KW-0963">Cytoplasm</keyword>
<comment type="subunit">
    <text evidence="10">Monomer.</text>
</comment>
<dbReference type="Pfam" id="PF02475">
    <property type="entry name" value="TRM5-TYW2_MTfase"/>
    <property type="match status" value="1"/>
</dbReference>
<proteinExistence type="inferred from homology"/>
<dbReference type="InterPro" id="IPR056743">
    <property type="entry name" value="TRM5-TYW2-like_MTfase"/>
</dbReference>
<evidence type="ECO:0000259" key="12">
    <source>
        <dbReference type="PROSITE" id="PS51684"/>
    </source>
</evidence>
<dbReference type="Proteomes" id="UP001153069">
    <property type="component" value="Unassembled WGS sequence"/>
</dbReference>
<evidence type="ECO:0000256" key="3">
    <source>
        <dbReference type="ARBA" id="ARBA00022603"/>
    </source>
</evidence>
<dbReference type="EC" id="2.1.1.228" evidence="10"/>
<dbReference type="OrthoDB" id="408788at2759"/>
<gene>
    <name evidence="13" type="ORF">SEMRO_19_G013350.1</name>
</gene>
<comment type="caution">
    <text evidence="13">The sequence shown here is derived from an EMBL/GenBank/DDBJ whole genome shotgun (WGS) entry which is preliminary data.</text>
</comment>
<evidence type="ECO:0000256" key="5">
    <source>
        <dbReference type="ARBA" id="ARBA00022691"/>
    </source>
</evidence>
<keyword evidence="6 10" id="KW-0819">tRNA processing</keyword>
<evidence type="ECO:0000256" key="6">
    <source>
        <dbReference type="ARBA" id="ARBA00022694"/>
    </source>
</evidence>
<dbReference type="GO" id="GO:0005759">
    <property type="term" value="C:mitochondrial matrix"/>
    <property type="evidence" value="ECO:0007669"/>
    <property type="project" value="UniProtKB-SubCell"/>
</dbReference>
<feature type="binding site" evidence="10">
    <location>
        <position position="401"/>
    </location>
    <ligand>
        <name>S-adenosyl-L-methionine</name>
        <dbReference type="ChEBI" id="CHEBI:59789"/>
    </ligand>
</feature>
<feature type="region of interest" description="Disordered" evidence="11">
    <location>
        <begin position="367"/>
        <end position="389"/>
    </location>
</feature>
<organism evidence="13 14">
    <name type="scientific">Seminavis robusta</name>
    <dbReference type="NCBI Taxonomy" id="568900"/>
    <lineage>
        <taxon>Eukaryota</taxon>
        <taxon>Sar</taxon>
        <taxon>Stramenopiles</taxon>
        <taxon>Ochrophyta</taxon>
        <taxon>Bacillariophyta</taxon>
        <taxon>Bacillariophyceae</taxon>
        <taxon>Bacillariophycidae</taxon>
        <taxon>Naviculales</taxon>
        <taxon>Naviculaceae</taxon>
        <taxon>Seminavis</taxon>
    </lineage>
</organism>
<dbReference type="PROSITE" id="PS51684">
    <property type="entry name" value="SAM_MT_TRM5_TYW2"/>
    <property type="match status" value="1"/>
</dbReference>
<keyword evidence="8 10" id="KW-0539">Nucleus</keyword>
<feature type="binding site" evidence="10">
    <location>
        <begin position="359"/>
        <end position="360"/>
    </location>
    <ligand>
        <name>S-adenosyl-L-methionine</name>
        <dbReference type="ChEBI" id="CHEBI:59789"/>
    </ligand>
</feature>
<dbReference type="Gene3D" id="3.30.300.110">
    <property type="entry name" value="Met-10+ protein-like domains"/>
    <property type="match status" value="1"/>
</dbReference>
<dbReference type="InterPro" id="IPR025792">
    <property type="entry name" value="tRNA_Gua_MeTrfase_euk"/>
</dbReference>
<keyword evidence="14" id="KW-1185">Reference proteome</keyword>
<feature type="domain" description="SAM-dependent methyltransferase TRM5/TYW2-type" evidence="12">
    <location>
        <begin position="146"/>
        <end position="495"/>
    </location>
</feature>
<keyword evidence="4 10" id="KW-0808">Transferase</keyword>
<accession>A0A9N8DAU8</accession>
<name>A0A9N8DAU8_9STRA</name>
<dbReference type="GO" id="GO:0052906">
    <property type="term" value="F:tRNA (guanine(37)-N1)-methyltransferase activity"/>
    <property type="evidence" value="ECO:0007669"/>
    <property type="project" value="UniProtKB-UniRule"/>
</dbReference>
<dbReference type="GO" id="GO:0070901">
    <property type="term" value="P:mitochondrial tRNA methylation"/>
    <property type="evidence" value="ECO:0007669"/>
    <property type="project" value="UniProtKB-ARBA"/>
</dbReference>
<dbReference type="PANTHER" id="PTHR23245:SF36">
    <property type="entry name" value="TRNA (GUANINE(37)-N1)-METHYLTRANSFERASE"/>
    <property type="match status" value="1"/>
</dbReference>
<dbReference type="InterPro" id="IPR030382">
    <property type="entry name" value="MeTrfase_TRM5/TYW2"/>
</dbReference>
<evidence type="ECO:0000256" key="2">
    <source>
        <dbReference type="ARBA" id="ARBA00022490"/>
    </source>
</evidence>
<dbReference type="InterPro" id="IPR056744">
    <property type="entry name" value="TRM5/TYW2-like_N"/>
</dbReference>
<feature type="binding site" evidence="10">
    <location>
        <begin position="330"/>
        <end position="331"/>
    </location>
    <ligand>
        <name>S-adenosyl-L-methionine</name>
        <dbReference type="ChEBI" id="CHEBI:59789"/>
    </ligand>
</feature>
<comment type="function">
    <text evidence="10">Specifically methylates the N1 position of guanosine-37 in various cytoplasmic and mitochondrial tRNAs. Methylation is not dependent on the nature of the nucleoside 5' of the target nucleoside. This is the first step in the biosynthesis of wybutosine (yW), a modified base adjacent to the anticodon of tRNAs and required for accurate decoding.</text>
</comment>
<dbReference type="Gene3D" id="3.40.50.150">
    <property type="entry name" value="Vaccinia Virus protein VP39"/>
    <property type="match status" value="1"/>
</dbReference>
<keyword evidence="7 10" id="KW-0496">Mitochondrion</keyword>
<keyword evidence="3 10" id="KW-0489">Methyltransferase</keyword>
<comment type="similarity">
    <text evidence="10">Belongs to the TRM5 / TYW2 family.</text>
</comment>
<dbReference type="SUPFAM" id="SSF53335">
    <property type="entry name" value="S-adenosyl-L-methionine-dependent methyltransferases"/>
    <property type="match status" value="2"/>
</dbReference>
<feature type="region of interest" description="Disordered" evidence="11">
    <location>
        <begin position="285"/>
        <end position="321"/>
    </location>
</feature>
<feature type="compositionally biased region" description="Basic and acidic residues" evidence="11">
    <location>
        <begin position="306"/>
        <end position="319"/>
    </location>
</feature>
<evidence type="ECO:0000256" key="11">
    <source>
        <dbReference type="SAM" id="MobiDB-lite"/>
    </source>
</evidence>
<protein>
    <recommendedName>
        <fullName evidence="10">tRNA (guanine(37)-N1)-methyltransferase</fullName>
        <ecNumber evidence="10">2.1.1.228</ecNumber>
    </recommendedName>
    <alternativeName>
        <fullName evidence="10">M1G-methyltransferase</fullName>
    </alternativeName>
    <alternativeName>
        <fullName evidence="10">tRNA [GM37] methyltransferase</fullName>
    </alternativeName>
    <alternativeName>
        <fullName evidence="10">tRNA methyltransferase 5 homolog</fullName>
    </alternativeName>
</protein>